<evidence type="ECO:0000256" key="5">
    <source>
        <dbReference type="ARBA" id="ARBA00023014"/>
    </source>
</evidence>
<dbReference type="Gene3D" id="3.40.30.10">
    <property type="entry name" value="Glutaredoxin"/>
    <property type="match status" value="1"/>
</dbReference>
<dbReference type="GO" id="GO:0003954">
    <property type="term" value="F:NADH dehydrogenase activity"/>
    <property type="evidence" value="ECO:0007669"/>
    <property type="project" value="TreeGrafter"/>
</dbReference>
<keyword evidence="9" id="KW-1185">Reference proteome</keyword>
<evidence type="ECO:0000256" key="1">
    <source>
        <dbReference type="ARBA" id="ARBA00010643"/>
    </source>
</evidence>
<dbReference type="CDD" id="cd03064">
    <property type="entry name" value="TRX_Fd_NuoE"/>
    <property type="match status" value="1"/>
</dbReference>
<dbReference type="PANTHER" id="PTHR10371">
    <property type="entry name" value="NADH DEHYDROGENASE UBIQUINONE FLAVOPROTEIN 2, MITOCHONDRIAL"/>
    <property type="match status" value="1"/>
</dbReference>
<dbReference type="SUPFAM" id="SSF52833">
    <property type="entry name" value="Thioredoxin-like"/>
    <property type="match status" value="1"/>
</dbReference>
<keyword evidence="5 7" id="KW-0411">Iron-sulfur</keyword>
<dbReference type="FunFam" id="3.40.30.10:FF:000015">
    <property type="entry name" value="NADH-quinone oxidoreductase subunit E"/>
    <property type="match status" value="1"/>
</dbReference>
<dbReference type="InterPro" id="IPR002023">
    <property type="entry name" value="NuoE-like"/>
</dbReference>
<proteinExistence type="inferred from homology"/>
<dbReference type="GO" id="GO:0051537">
    <property type="term" value="F:2 iron, 2 sulfur cluster binding"/>
    <property type="evidence" value="ECO:0007669"/>
    <property type="project" value="UniProtKB-KW"/>
</dbReference>
<reference evidence="8" key="1">
    <citation type="submission" date="2022-12" db="EMBL/GenBank/DDBJ databases">
        <title>Reference genome sequencing for broad-spectrum identification of bacterial and archaeal isolates by mass spectrometry.</title>
        <authorList>
            <person name="Sekiguchi Y."/>
            <person name="Tourlousse D.M."/>
        </authorList>
    </citation>
    <scope>NUCLEOTIDE SEQUENCE</scope>
    <source>
        <strain evidence="8">ASRB1</strain>
    </source>
</reference>
<evidence type="ECO:0000256" key="7">
    <source>
        <dbReference type="PIRSR" id="PIRSR000216-1"/>
    </source>
</evidence>
<evidence type="ECO:0000256" key="6">
    <source>
        <dbReference type="ARBA" id="ARBA00034078"/>
    </source>
</evidence>
<dbReference type="PROSITE" id="PS01099">
    <property type="entry name" value="COMPLEX1_24K"/>
    <property type="match status" value="1"/>
</dbReference>
<comment type="cofactor">
    <cofactor evidence="6">
        <name>[2Fe-2S] cluster</name>
        <dbReference type="ChEBI" id="CHEBI:190135"/>
    </cofactor>
</comment>
<evidence type="ECO:0000256" key="4">
    <source>
        <dbReference type="ARBA" id="ARBA00023004"/>
    </source>
</evidence>
<dbReference type="InterPro" id="IPR041921">
    <property type="entry name" value="NuoE_N"/>
</dbReference>
<dbReference type="AlphaFoldDB" id="A0A9W6FWZ6"/>
<dbReference type="EMBL" id="BSDR01000001">
    <property type="protein sequence ID" value="GLI36367.1"/>
    <property type="molecule type" value="Genomic_DNA"/>
</dbReference>
<feature type="binding site" evidence="7">
    <location>
        <position position="147"/>
    </location>
    <ligand>
        <name>[2Fe-2S] cluster</name>
        <dbReference type="ChEBI" id="CHEBI:190135"/>
    </ligand>
</feature>
<feature type="binding site" evidence="7">
    <location>
        <position position="151"/>
    </location>
    <ligand>
        <name>[2Fe-2S] cluster</name>
        <dbReference type="ChEBI" id="CHEBI:190135"/>
    </ligand>
</feature>
<evidence type="ECO:0000313" key="8">
    <source>
        <dbReference type="EMBL" id="GLI36367.1"/>
    </source>
</evidence>
<accession>A0A9W6FWZ6</accession>
<keyword evidence="3 7" id="KW-0479">Metal-binding</keyword>
<dbReference type="Gene3D" id="1.10.10.1590">
    <property type="entry name" value="NADH-quinone oxidoreductase subunit E"/>
    <property type="match status" value="1"/>
</dbReference>
<protein>
    <submittedName>
        <fullName evidence="8">NADH-quinone oxidoreductase subunit E</fullName>
    </submittedName>
</protein>
<feature type="binding site" evidence="7">
    <location>
        <position position="111"/>
    </location>
    <ligand>
        <name>[2Fe-2S] cluster</name>
        <dbReference type="ChEBI" id="CHEBI:190135"/>
    </ligand>
</feature>
<keyword evidence="2 7" id="KW-0001">2Fe-2S</keyword>
<evidence type="ECO:0000313" key="9">
    <source>
        <dbReference type="Proteomes" id="UP001144372"/>
    </source>
</evidence>
<dbReference type="InterPro" id="IPR036249">
    <property type="entry name" value="Thioredoxin-like_sf"/>
</dbReference>
<gene>
    <name evidence="8" type="primary">nuoE-2</name>
    <name evidence="8" type="ORF">DAMNIGENAA_38000</name>
</gene>
<comment type="caution">
    <text evidence="8">The sequence shown here is derived from an EMBL/GenBank/DDBJ whole genome shotgun (WGS) entry which is preliminary data.</text>
</comment>
<dbReference type="Proteomes" id="UP001144372">
    <property type="component" value="Unassembled WGS sequence"/>
</dbReference>
<dbReference type="PANTHER" id="PTHR10371:SF3">
    <property type="entry name" value="NADH DEHYDROGENASE [UBIQUINONE] FLAVOPROTEIN 2, MITOCHONDRIAL"/>
    <property type="match status" value="1"/>
</dbReference>
<dbReference type="NCBIfam" id="NF005722">
    <property type="entry name" value="PRK07539.1-2"/>
    <property type="match status" value="1"/>
</dbReference>
<keyword evidence="4 7" id="KW-0408">Iron</keyword>
<dbReference type="GO" id="GO:0046872">
    <property type="term" value="F:metal ion binding"/>
    <property type="evidence" value="ECO:0007669"/>
    <property type="project" value="UniProtKB-KW"/>
</dbReference>
<comment type="cofactor">
    <cofactor evidence="7">
        <name>[2Fe-2S] cluster</name>
        <dbReference type="ChEBI" id="CHEBI:190135"/>
    </cofactor>
    <text evidence="7">Binds 1 [2Fe-2S] cluster.</text>
</comment>
<feature type="binding site" evidence="7">
    <location>
        <position position="106"/>
    </location>
    <ligand>
        <name>[2Fe-2S] cluster</name>
        <dbReference type="ChEBI" id="CHEBI:190135"/>
    </ligand>
</feature>
<evidence type="ECO:0000256" key="2">
    <source>
        <dbReference type="ARBA" id="ARBA00022714"/>
    </source>
</evidence>
<organism evidence="8 9">
    <name type="scientific">Desulforhabdus amnigena</name>
    <dbReference type="NCBI Taxonomy" id="40218"/>
    <lineage>
        <taxon>Bacteria</taxon>
        <taxon>Pseudomonadati</taxon>
        <taxon>Thermodesulfobacteriota</taxon>
        <taxon>Syntrophobacteria</taxon>
        <taxon>Syntrophobacterales</taxon>
        <taxon>Syntrophobacteraceae</taxon>
        <taxon>Desulforhabdus</taxon>
    </lineage>
</organism>
<comment type="similarity">
    <text evidence="1">Belongs to the complex I 24 kDa subunit family.</text>
</comment>
<dbReference type="InterPro" id="IPR042128">
    <property type="entry name" value="NuoE_dom"/>
</dbReference>
<name>A0A9W6FWZ6_9BACT</name>
<dbReference type="PIRSF" id="PIRSF000216">
    <property type="entry name" value="NADH_DH_24kDa"/>
    <property type="match status" value="1"/>
</dbReference>
<evidence type="ECO:0000256" key="3">
    <source>
        <dbReference type="ARBA" id="ARBA00022723"/>
    </source>
</evidence>
<dbReference type="Pfam" id="PF01257">
    <property type="entry name" value="2Fe-2S_thioredx"/>
    <property type="match status" value="1"/>
</dbReference>
<sequence>MGNRKEPGSLFFFEPDLYQTLRDSITMLPIEMKKKIVDKIAHAESPREQAIDVMTEMQNYYGYMSDEAMVEAGELLGMTPLELEELATFYNFIYRQPVGKYVIHICDSTVCWMNGYESLLDYLCSLLNVELGGTSSDGLFTLLPVCCLGYCDHAPAMIINREIYGELTPEKIERIIGKLRDRAYSAEKGIGE</sequence>